<dbReference type="GO" id="GO:0005576">
    <property type="term" value="C:extracellular region"/>
    <property type="evidence" value="ECO:0007669"/>
    <property type="project" value="TreeGrafter"/>
</dbReference>
<dbReference type="EMBL" id="ML210380">
    <property type="protein sequence ID" value="TFK18755.1"/>
    <property type="molecule type" value="Genomic_DNA"/>
</dbReference>
<proteinExistence type="predicted"/>
<keyword evidence="1" id="KW-0732">Signal</keyword>
<dbReference type="STRING" id="230819.A0A5C3KG49"/>
<dbReference type="PANTHER" id="PTHR38787:SF3">
    <property type="entry name" value="REGULATORY P DOMAIN-CONTAINING PROTEIN"/>
    <property type="match status" value="1"/>
</dbReference>
<sequence length="475" mass="52615">MARMLGAWLVLAAITASTLSKEIPDPPYQERYLSGQVHQEIMDRKHAFWADEAAAGVFDSSRFQAITEFTPCVDGRAGEFRCSNIDLYSFYSHAELGSRTGRGSSSWGWIVDGREFIIIAQADGAAIAEVTADGKLDYYGRLPKTPGADDAIWRELRVLDNWLVVGSEAVNHHIQIFDLNKVLEITPEEKPKTFNATSDVTGLWKGLPVGRTHNIVINWDRKYVVSVGSAPRNNTTYRGGLIFLDVSDPANPVEVGKQSEDGYVHDAQCLTYRGPDTRYDGQDICYGYNEDTLTIYNTTDLANATIISRTSYEGAAYTHQGWVLDPQWQQYLILDDEYDEYDAIGPAADGHAVTYIWDVSDLEHPKQTGLFKTPGITIDHNQYVHDGKVFQSNYGSGLRVVDISSIPTDPTGDSVKEIGFFDIYPEDDNAPGGGALNFVGSWSSYGLFPSGNIIINTIERGAYVVRIADQNFRAA</sequence>
<protein>
    <recommendedName>
        <fullName evidence="4">Regulatory P domain-containing protein</fullName>
    </recommendedName>
</protein>
<feature type="chain" id="PRO_5022721535" description="Regulatory P domain-containing protein" evidence="1">
    <location>
        <begin position="21"/>
        <end position="475"/>
    </location>
</feature>
<organism evidence="2 3">
    <name type="scientific">Coprinopsis marcescibilis</name>
    <name type="common">Agaric fungus</name>
    <name type="synonym">Psathyrella marcescibilis</name>
    <dbReference type="NCBI Taxonomy" id="230819"/>
    <lineage>
        <taxon>Eukaryota</taxon>
        <taxon>Fungi</taxon>
        <taxon>Dikarya</taxon>
        <taxon>Basidiomycota</taxon>
        <taxon>Agaricomycotina</taxon>
        <taxon>Agaricomycetes</taxon>
        <taxon>Agaricomycetidae</taxon>
        <taxon>Agaricales</taxon>
        <taxon>Agaricineae</taxon>
        <taxon>Psathyrellaceae</taxon>
        <taxon>Coprinopsis</taxon>
    </lineage>
</organism>
<gene>
    <name evidence="2" type="ORF">FA15DRAFT_243374</name>
</gene>
<dbReference type="OrthoDB" id="2099887at2759"/>
<dbReference type="InterPro" id="IPR027589">
    <property type="entry name" value="Choice_anch_B"/>
</dbReference>
<keyword evidence="3" id="KW-1185">Reference proteome</keyword>
<dbReference type="AlphaFoldDB" id="A0A5C3KG49"/>
<evidence type="ECO:0008006" key="4">
    <source>
        <dbReference type="Google" id="ProtNLM"/>
    </source>
</evidence>
<reference evidence="2 3" key="1">
    <citation type="journal article" date="2019" name="Nat. Ecol. Evol.">
        <title>Megaphylogeny resolves global patterns of mushroom evolution.</title>
        <authorList>
            <person name="Varga T."/>
            <person name="Krizsan K."/>
            <person name="Foldi C."/>
            <person name="Dima B."/>
            <person name="Sanchez-Garcia M."/>
            <person name="Sanchez-Ramirez S."/>
            <person name="Szollosi G.J."/>
            <person name="Szarkandi J.G."/>
            <person name="Papp V."/>
            <person name="Albert L."/>
            <person name="Andreopoulos W."/>
            <person name="Angelini C."/>
            <person name="Antonin V."/>
            <person name="Barry K.W."/>
            <person name="Bougher N.L."/>
            <person name="Buchanan P."/>
            <person name="Buyck B."/>
            <person name="Bense V."/>
            <person name="Catcheside P."/>
            <person name="Chovatia M."/>
            <person name="Cooper J."/>
            <person name="Damon W."/>
            <person name="Desjardin D."/>
            <person name="Finy P."/>
            <person name="Geml J."/>
            <person name="Haridas S."/>
            <person name="Hughes K."/>
            <person name="Justo A."/>
            <person name="Karasinski D."/>
            <person name="Kautmanova I."/>
            <person name="Kiss B."/>
            <person name="Kocsube S."/>
            <person name="Kotiranta H."/>
            <person name="LaButti K.M."/>
            <person name="Lechner B.E."/>
            <person name="Liimatainen K."/>
            <person name="Lipzen A."/>
            <person name="Lukacs Z."/>
            <person name="Mihaltcheva S."/>
            <person name="Morgado L.N."/>
            <person name="Niskanen T."/>
            <person name="Noordeloos M.E."/>
            <person name="Ohm R.A."/>
            <person name="Ortiz-Santana B."/>
            <person name="Ovrebo C."/>
            <person name="Racz N."/>
            <person name="Riley R."/>
            <person name="Savchenko A."/>
            <person name="Shiryaev A."/>
            <person name="Soop K."/>
            <person name="Spirin V."/>
            <person name="Szebenyi C."/>
            <person name="Tomsovsky M."/>
            <person name="Tulloss R.E."/>
            <person name="Uehling J."/>
            <person name="Grigoriev I.V."/>
            <person name="Vagvolgyi C."/>
            <person name="Papp T."/>
            <person name="Martin F.M."/>
            <person name="Miettinen O."/>
            <person name="Hibbett D.S."/>
            <person name="Nagy L.G."/>
        </authorList>
    </citation>
    <scope>NUCLEOTIDE SEQUENCE [LARGE SCALE GENOMIC DNA]</scope>
    <source>
        <strain evidence="2 3">CBS 121175</strain>
    </source>
</reference>
<dbReference type="PANTHER" id="PTHR38787">
    <property type="entry name" value="REGULATORY P DOMAIN-CONTAINING PROTEIN"/>
    <property type="match status" value="1"/>
</dbReference>
<evidence type="ECO:0000256" key="1">
    <source>
        <dbReference type="SAM" id="SignalP"/>
    </source>
</evidence>
<dbReference type="Proteomes" id="UP000307440">
    <property type="component" value="Unassembled WGS sequence"/>
</dbReference>
<feature type="signal peptide" evidence="1">
    <location>
        <begin position="1"/>
        <end position="20"/>
    </location>
</feature>
<evidence type="ECO:0000313" key="2">
    <source>
        <dbReference type="EMBL" id="TFK18755.1"/>
    </source>
</evidence>
<accession>A0A5C3KG49</accession>
<dbReference type="NCBIfam" id="TIGR04312">
    <property type="entry name" value="choice_anch_B"/>
    <property type="match status" value="1"/>
</dbReference>
<evidence type="ECO:0000313" key="3">
    <source>
        <dbReference type="Proteomes" id="UP000307440"/>
    </source>
</evidence>
<name>A0A5C3KG49_COPMA</name>